<feature type="non-terminal residue" evidence="1">
    <location>
        <position position="283"/>
    </location>
</feature>
<evidence type="ECO:0000313" key="1">
    <source>
        <dbReference type="EMBL" id="OSX80680.1"/>
    </source>
</evidence>
<dbReference type="Proteomes" id="UP000218209">
    <property type="component" value="Unassembled WGS sequence"/>
</dbReference>
<organism evidence="1 2">
    <name type="scientific">Porphyra umbilicalis</name>
    <name type="common">Purple laver</name>
    <name type="synonym">Red alga</name>
    <dbReference type="NCBI Taxonomy" id="2786"/>
    <lineage>
        <taxon>Eukaryota</taxon>
        <taxon>Rhodophyta</taxon>
        <taxon>Bangiophyceae</taxon>
        <taxon>Bangiales</taxon>
        <taxon>Bangiaceae</taxon>
        <taxon>Porphyra</taxon>
    </lineage>
</organism>
<dbReference type="EMBL" id="KV918769">
    <property type="protein sequence ID" value="OSX80680.1"/>
    <property type="molecule type" value="Genomic_DNA"/>
</dbReference>
<dbReference type="OrthoDB" id="10646180at2759"/>
<accession>A0A1X6PIL8</accession>
<reference evidence="1 2" key="1">
    <citation type="submission" date="2017-03" db="EMBL/GenBank/DDBJ databases">
        <title>WGS assembly of Porphyra umbilicalis.</title>
        <authorList>
            <person name="Brawley S.H."/>
            <person name="Blouin N.A."/>
            <person name="Ficko-Blean E."/>
            <person name="Wheeler G.L."/>
            <person name="Lohr M."/>
            <person name="Goodson H.V."/>
            <person name="Jenkins J.W."/>
            <person name="Blaby-Haas C.E."/>
            <person name="Helliwell K.E."/>
            <person name="Chan C."/>
            <person name="Marriage T."/>
            <person name="Bhattacharya D."/>
            <person name="Klein A.S."/>
            <person name="Badis Y."/>
            <person name="Brodie J."/>
            <person name="Cao Y."/>
            <person name="Collen J."/>
            <person name="Dittami S.M."/>
            <person name="Gachon C.M."/>
            <person name="Green B.R."/>
            <person name="Karpowicz S."/>
            <person name="Kim J.W."/>
            <person name="Kudahl U."/>
            <person name="Lin S."/>
            <person name="Michel G."/>
            <person name="Mittag M."/>
            <person name="Olson B.J."/>
            <person name="Pangilinan J."/>
            <person name="Peng Y."/>
            <person name="Qiu H."/>
            <person name="Shu S."/>
            <person name="Singer J.T."/>
            <person name="Smith A.G."/>
            <person name="Sprecher B.N."/>
            <person name="Wagner V."/>
            <person name="Wang W."/>
            <person name="Wang Z.-Y."/>
            <person name="Yan J."/>
            <person name="Yarish C."/>
            <person name="Zoeuner-Riek S."/>
            <person name="Zhuang Y."/>
            <person name="Zou Y."/>
            <person name="Lindquist E.A."/>
            <person name="Grimwood J."/>
            <person name="Barry K."/>
            <person name="Rokhsar D.S."/>
            <person name="Schmutz J."/>
            <person name="Stiller J.W."/>
            <person name="Grossman A.R."/>
            <person name="Prochnik S.E."/>
        </authorList>
    </citation>
    <scope>NUCLEOTIDE SEQUENCE [LARGE SCALE GENOMIC DNA]</scope>
    <source>
        <strain evidence="1">4086291</strain>
    </source>
</reference>
<protein>
    <submittedName>
        <fullName evidence="1">Uncharacterized protein</fullName>
    </submittedName>
</protein>
<sequence length="283" mass="29586">MGAVQGVEAAAAAHAAAVKAAAAKPTAADRRNGAAPAPPLPWYAASVPVDDLGVRVPAFLAAITKSPYGASVSAPILASATAEFRAYAARLLGAIPPADREHPPPPASNWALYHGHLALYCAAIEGEGSTATGDALDPTVHALFSQLTENYVEYALHDSGHPIEDAYALNLGFREGSLALLALARRGANLFRHPKYQALWKSVLPHLLEARPGGEVKLLGGSSGNAWQYLTSIVVAKWAMPQEPLIDWLYGVLSGAAPVDPKARGKAPAGATVAYPRLNSKWQ</sequence>
<proteinExistence type="predicted"/>
<gene>
    <name evidence="1" type="ORF">BU14_0033s0024</name>
</gene>
<evidence type="ECO:0000313" key="2">
    <source>
        <dbReference type="Proteomes" id="UP000218209"/>
    </source>
</evidence>
<dbReference type="AlphaFoldDB" id="A0A1X6PIL8"/>
<keyword evidence="2" id="KW-1185">Reference proteome</keyword>
<name>A0A1X6PIL8_PORUM</name>